<dbReference type="GO" id="GO:0006310">
    <property type="term" value="P:DNA recombination"/>
    <property type="evidence" value="ECO:0007669"/>
    <property type="project" value="UniProtKB-KW"/>
</dbReference>
<evidence type="ECO:0000256" key="4">
    <source>
        <dbReference type="ARBA" id="ARBA00023172"/>
    </source>
</evidence>
<evidence type="ECO:0000256" key="5">
    <source>
        <dbReference type="SAM" id="MobiDB-lite"/>
    </source>
</evidence>
<dbReference type="Gene3D" id="1.10.150.130">
    <property type="match status" value="1"/>
</dbReference>
<dbReference type="InterPro" id="IPR013762">
    <property type="entry name" value="Integrase-like_cat_sf"/>
</dbReference>
<gene>
    <name evidence="7" type="ORF">DFR37_104338</name>
</gene>
<dbReference type="Pfam" id="PF13356">
    <property type="entry name" value="Arm-DNA-bind_3"/>
    <property type="match status" value="1"/>
</dbReference>
<dbReference type="RefSeq" id="WP_113933186.1">
    <property type="nucleotide sequence ID" value="NZ_JACCEU010000005.1"/>
</dbReference>
<dbReference type="GO" id="GO:0003677">
    <property type="term" value="F:DNA binding"/>
    <property type="evidence" value="ECO:0007669"/>
    <property type="project" value="UniProtKB-KW"/>
</dbReference>
<dbReference type="InterPro" id="IPR038488">
    <property type="entry name" value="Integrase_DNA-bd_sf"/>
</dbReference>
<dbReference type="Proteomes" id="UP000253628">
    <property type="component" value="Unassembled WGS sequence"/>
</dbReference>
<accession>A0A366HCV4</accession>
<keyword evidence="2" id="KW-0229">DNA integration</keyword>
<dbReference type="PANTHER" id="PTHR30629:SF2">
    <property type="entry name" value="PROPHAGE INTEGRASE INTS-RELATED"/>
    <property type="match status" value="1"/>
</dbReference>
<dbReference type="Pfam" id="PF00589">
    <property type="entry name" value="Phage_integrase"/>
    <property type="match status" value="1"/>
</dbReference>
<sequence length="435" mass="49155">MLTTKQIEELHHDGRDRLVADISGLFLRIRPSGKSWAFLYTHPTSGKQVRISFGTYPKVQPTTARQLARDAFQLIAIGKDPQSEKLEKRQAARLRDLANFEQVARDWHKHATATHEWTAGYSHRVLRMMELHAFPRLGKLPIGLITTTDVLDTLQAVSSSGTRETAIRLRESIQRTYRHAVTRNVLLPAENFMAKGVADFTLPTPRVKHMAAILDPVKLGRLIRDLDAYRGSAITKAALHLMPLIFQRPGQVRQMLWEQLDLDAAIWSCPGIQVKQTKTRRAQGGGADHIVPLPYQAVETLKGLQNITGPTGPVFRSISRRSEKSRFMSDNTVNAALRSLGYCTQDEITGHGFRATARTLIRERLGFDVEVIERHLAHESKEELGSAYDRAQFEEQRRQMIQAWADYLDQLKSPKEQSVQTQSDDTIATPMLDAN</sequence>
<feature type="domain" description="Tyr recombinase" evidence="6">
    <location>
        <begin position="209"/>
        <end position="401"/>
    </location>
</feature>
<reference evidence="7 8" key="1">
    <citation type="submission" date="2018-06" db="EMBL/GenBank/DDBJ databases">
        <title>Genomic Encyclopedia of Type Strains, Phase IV (KMG-IV): sequencing the most valuable type-strain genomes for metagenomic binning, comparative biology and taxonomic classification.</title>
        <authorList>
            <person name="Goeker M."/>
        </authorList>
    </citation>
    <scope>NUCLEOTIDE SEQUENCE [LARGE SCALE GENOMIC DNA]</scope>
    <source>
        <strain evidence="7 8">DSM 25520</strain>
    </source>
</reference>
<evidence type="ECO:0000313" key="8">
    <source>
        <dbReference type="Proteomes" id="UP000253628"/>
    </source>
</evidence>
<dbReference type="InterPro" id="IPR025166">
    <property type="entry name" value="Integrase_DNA_bind_dom"/>
</dbReference>
<comment type="caution">
    <text evidence="7">The sequence shown here is derived from an EMBL/GenBank/DDBJ whole genome shotgun (WGS) entry which is preliminary data.</text>
</comment>
<evidence type="ECO:0000256" key="1">
    <source>
        <dbReference type="ARBA" id="ARBA00008857"/>
    </source>
</evidence>
<dbReference type="Gene3D" id="3.30.160.390">
    <property type="entry name" value="Integrase, DNA-binding domain"/>
    <property type="match status" value="1"/>
</dbReference>
<dbReference type="GO" id="GO:0015074">
    <property type="term" value="P:DNA integration"/>
    <property type="evidence" value="ECO:0007669"/>
    <property type="project" value="UniProtKB-KW"/>
</dbReference>
<keyword evidence="3" id="KW-0238">DNA-binding</keyword>
<proteinExistence type="inferred from homology"/>
<keyword evidence="8" id="KW-1185">Reference proteome</keyword>
<dbReference type="InterPro" id="IPR053876">
    <property type="entry name" value="Phage_int_M"/>
</dbReference>
<dbReference type="Pfam" id="PF22022">
    <property type="entry name" value="Phage_int_M"/>
    <property type="match status" value="1"/>
</dbReference>
<dbReference type="OrthoDB" id="9775880at2"/>
<dbReference type="PANTHER" id="PTHR30629">
    <property type="entry name" value="PROPHAGE INTEGRASE"/>
    <property type="match status" value="1"/>
</dbReference>
<dbReference type="InterPro" id="IPR011010">
    <property type="entry name" value="DNA_brk_join_enz"/>
</dbReference>
<dbReference type="InterPro" id="IPR002104">
    <property type="entry name" value="Integrase_catalytic"/>
</dbReference>
<evidence type="ECO:0000313" key="7">
    <source>
        <dbReference type="EMBL" id="RBP40239.1"/>
    </source>
</evidence>
<evidence type="ECO:0000259" key="6">
    <source>
        <dbReference type="PROSITE" id="PS51898"/>
    </source>
</evidence>
<evidence type="ECO:0000256" key="2">
    <source>
        <dbReference type="ARBA" id="ARBA00022908"/>
    </source>
</evidence>
<dbReference type="AlphaFoldDB" id="A0A366HCV4"/>
<dbReference type="InterPro" id="IPR010998">
    <property type="entry name" value="Integrase_recombinase_N"/>
</dbReference>
<feature type="region of interest" description="Disordered" evidence="5">
    <location>
        <begin position="413"/>
        <end position="435"/>
    </location>
</feature>
<feature type="compositionally biased region" description="Polar residues" evidence="5">
    <location>
        <begin position="416"/>
        <end position="426"/>
    </location>
</feature>
<name>A0A366HCV4_9BURK</name>
<comment type="similarity">
    <text evidence="1">Belongs to the 'phage' integrase family.</text>
</comment>
<dbReference type="EMBL" id="QNRQ01000004">
    <property type="protein sequence ID" value="RBP40239.1"/>
    <property type="molecule type" value="Genomic_DNA"/>
</dbReference>
<dbReference type="Gene3D" id="1.10.443.10">
    <property type="entry name" value="Intergrase catalytic core"/>
    <property type="match status" value="1"/>
</dbReference>
<dbReference type="SUPFAM" id="SSF56349">
    <property type="entry name" value="DNA breaking-rejoining enzymes"/>
    <property type="match status" value="1"/>
</dbReference>
<keyword evidence="4" id="KW-0233">DNA recombination</keyword>
<protein>
    <submittedName>
        <fullName evidence="7">Integrase</fullName>
    </submittedName>
</protein>
<dbReference type="InterPro" id="IPR050808">
    <property type="entry name" value="Phage_Integrase"/>
</dbReference>
<dbReference type="PROSITE" id="PS51898">
    <property type="entry name" value="TYR_RECOMBINASE"/>
    <property type="match status" value="1"/>
</dbReference>
<dbReference type="CDD" id="cd00801">
    <property type="entry name" value="INT_P4_C"/>
    <property type="match status" value="1"/>
</dbReference>
<evidence type="ECO:0000256" key="3">
    <source>
        <dbReference type="ARBA" id="ARBA00023125"/>
    </source>
</evidence>
<organism evidence="7 8">
    <name type="scientific">Eoetvoesiella caeni</name>
    <dbReference type="NCBI Taxonomy" id="645616"/>
    <lineage>
        <taxon>Bacteria</taxon>
        <taxon>Pseudomonadati</taxon>
        <taxon>Pseudomonadota</taxon>
        <taxon>Betaproteobacteria</taxon>
        <taxon>Burkholderiales</taxon>
        <taxon>Alcaligenaceae</taxon>
        <taxon>Eoetvoesiella</taxon>
    </lineage>
</organism>